<reference evidence="2 3" key="1">
    <citation type="journal article" date="2005" name="Nature">
        <title>The genome sequence of the rice blast fungus Magnaporthe grisea.</title>
        <authorList>
            <person name="Dean R.A."/>
            <person name="Talbot N.J."/>
            <person name="Ebbole D.J."/>
            <person name="Farman M.L."/>
            <person name="Mitchell T.K."/>
            <person name="Orbach M.J."/>
            <person name="Thon M."/>
            <person name="Kulkarni R."/>
            <person name="Xu J.R."/>
            <person name="Pan H."/>
            <person name="Read N.D."/>
            <person name="Lee Y.H."/>
            <person name="Carbone I."/>
            <person name="Brown D."/>
            <person name="Oh Y.Y."/>
            <person name="Donofrio N."/>
            <person name="Jeong J.S."/>
            <person name="Soanes D.M."/>
            <person name="Djonovic S."/>
            <person name="Kolomiets E."/>
            <person name="Rehmeyer C."/>
            <person name="Li W."/>
            <person name="Harding M."/>
            <person name="Kim S."/>
            <person name="Lebrun M.H."/>
            <person name="Bohnert H."/>
            <person name="Coughlan S."/>
            <person name="Butler J."/>
            <person name="Calvo S."/>
            <person name="Ma L.J."/>
            <person name="Nicol R."/>
            <person name="Purcell S."/>
            <person name="Nusbaum C."/>
            <person name="Galagan J.E."/>
            <person name="Birren B.W."/>
        </authorList>
    </citation>
    <scope>NUCLEOTIDE SEQUENCE [LARGE SCALE GENOMIC DNA]</scope>
    <source>
        <strain evidence="3">70-15 / ATCC MYA-4617 / FGSC 8958</strain>
    </source>
</reference>
<organism evidence="2 3">
    <name type="scientific">Pyricularia oryzae (strain 70-15 / ATCC MYA-4617 / FGSC 8958)</name>
    <name type="common">Rice blast fungus</name>
    <name type="synonym">Magnaporthe oryzae</name>
    <dbReference type="NCBI Taxonomy" id="242507"/>
    <lineage>
        <taxon>Eukaryota</taxon>
        <taxon>Fungi</taxon>
        <taxon>Dikarya</taxon>
        <taxon>Ascomycota</taxon>
        <taxon>Pezizomycotina</taxon>
        <taxon>Sordariomycetes</taxon>
        <taxon>Sordariomycetidae</taxon>
        <taxon>Magnaporthales</taxon>
        <taxon>Pyriculariaceae</taxon>
        <taxon>Pyricularia</taxon>
    </lineage>
</organism>
<keyword evidence="3" id="KW-1185">Reference proteome</keyword>
<dbReference type="EMBL" id="CM001232">
    <property type="protein sequence ID" value="EHA56061.1"/>
    <property type="molecule type" value="Genomic_DNA"/>
</dbReference>
<proteinExistence type="predicted"/>
<feature type="region of interest" description="Disordered" evidence="1">
    <location>
        <begin position="40"/>
        <end position="87"/>
    </location>
</feature>
<gene>
    <name evidence="2" type="ORF">MGG_08218</name>
</gene>
<reference key="2">
    <citation type="submission" date="2011-05" db="EMBL/GenBank/DDBJ databases">
        <title>The Genome Sequence of Magnaporthe oryzae 70-15.</title>
        <authorList>
            <consortium name="The Broad Institute Genome Sequencing Platform"/>
            <person name="Ma L.-J."/>
            <person name="Dead R."/>
            <person name="Young S.K."/>
            <person name="Zeng Q."/>
            <person name="Gargeya S."/>
            <person name="Fitzgerald M."/>
            <person name="Haas B."/>
            <person name="Abouelleil A."/>
            <person name="Alvarado L."/>
            <person name="Arachchi H.M."/>
            <person name="Berlin A."/>
            <person name="Brown A."/>
            <person name="Chapman S.B."/>
            <person name="Chen Z."/>
            <person name="Dunbar C."/>
            <person name="Freedman E."/>
            <person name="Gearin G."/>
            <person name="Gellesch M."/>
            <person name="Goldberg J."/>
            <person name="Griggs A."/>
            <person name="Gujja S."/>
            <person name="Heiman D."/>
            <person name="Howarth C."/>
            <person name="Larson L."/>
            <person name="Lui A."/>
            <person name="MacDonald P.J.P."/>
            <person name="Mehta T."/>
            <person name="Montmayeur A."/>
            <person name="Murphy C."/>
            <person name="Neiman D."/>
            <person name="Pearson M."/>
            <person name="Priest M."/>
            <person name="Roberts A."/>
            <person name="Saif S."/>
            <person name="Shea T."/>
            <person name="Shenoy N."/>
            <person name="Sisk P."/>
            <person name="Stolte C."/>
            <person name="Sykes S."/>
            <person name="Yandava C."/>
            <person name="Wortman J."/>
            <person name="Nusbaum C."/>
            <person name="Birren B."/>
        </authorList>
    </citation>
    <scope>NUCLEOTIDE SEQUENCE</scope>
    <source>
        <strain>70-15</strain>
    </source>
</reference>
<feature type="compositionally biased region" description="Low complexity" evidence="1">
    <location>
        <begin position="51"/>
        <end position="65"/>
    </location>
</feature>
<dbReference type="RefSeq" id="XP_003715868.1">
    <property type="nucleotide sequence ID" value="XM_003715820.1"/>
</dbReference>
<feature type="compositionally biased region" description="Polar residues" evidence="1">
    <location>
        <begin position="69"/>
        <end position="87"/>
    </location>
</feature>
<evidence type="ECO:0000313" key="3">
    <source>
        <dbReference type="Proteomes" id="UP000009058"/>
    </source>
</evidence>
<evidence type="ECO:0000256" key="1">
    <source>
        <dbReference type="SAM" id="MobiDB-lite"/>
    </source>
</evidence>
<dbReference type="KEGG" id="mgr:MGG_08218"/>
<dbReference type="VEuPathDB" id="FungiDB:MGG_08218"/>
<dbReference type="Proteomes" id="UP000009058">
    <property type="component" value="Chromosome 2"/>
</dbReference>
<dbReference type="AlphaFoldDB" id="G4MXX1"/>
<feature type="compositionally biased region" description="Polar residues" evidence="1">
    <location>
        <begin position="40"/>
        <end position="50"/>
    </location>
</feature>
<evidence type="ECO:0000313" key="2">
    <source>
        <dbReference type="EMBL" id="EHA56061.1"/>
    </source>
</evidence>
<dbReference type="HOGENOM" id="CLU_1686981_0_0_1"/>
<sequence>MAPAISSTPRNRIDETLELETHQTSFATYFTQPLKPVQAKQSVPGTSGYTSAAASSKPYAPAAPKNTVMPPTSTVKPNIQKQQRQPGEAQSGNFCWHCHWHHFSRSLCGIGRLLDFFPVQKVRKELQEHQEWHMDGKPNSFIQRRIPAEGDAVQEE</sequence>
<name>G4MXX1_PYRO7</name>
<accession>G4MXX1</accession>
<dbReference type="InParanoid" id="G4MXX1"/>
<dbReference type="GeneID" id="2678659"/>
<protein>
    <submittedName>
        <fullName evidence="2">Uncharacterized protein</fullName>
    </submittedName>
</protein>
<dbReference type="OrthoDB" id="10581064at2759"/>